<dbReference type="PANTHER" id="PTHR13146:SF0">
    <property type="entry name" value="SOLUTE CARRIER FAMILY 35 MEMBER F6"/>
    <property type="match status" value="1"/>
</dbReference>
<evidence type="ECO:0000256" key="2">
    <source>
        <dbReference type="SAM" id="Phobius"/>
    </source>
</evidence>
<feature type="compositionally biased region" description="Basic residues" evidence="1">
    <location>
        <begin position="235"/>
        <end position="248"/>
    </location>
</feature>
<evidence type="ECO:0000313" key="4">
    <source>
        <dbReference type="Proteomes" id="UP000077684"/>
    </source>
</evidence>
<dbReference type="InterPro" id="IPR037185">
    <property type="entry name" value="EmrE-like"/>
</dbReference>
<feature type="transmembrane region" description="Helical" evidence="2">
    <location>
        <begin position="59"/>
        <end position="81"/>
    </location>
</feature>
<comment type="caution">
    <text evidence="3">The sequence shown here is derived from an EMBL/GenBank/DDBJ whole genome shotgun (WGS) entry which is preliminary data.</text>
</comment>
<dbReference type="EMBL" id="LWDE02000144">
    <property type="protein sequence ID" value="KAE8252653.1"/>
    <property type="molecule type" value="Genomic_DNA"/>
</dbReference>
<name>A0A8X7SZ64_9BASI</name>
<protein>
    <recommendedName>
        <fullName evidence="5">Integral membrane protein</fullName>
    </recommendedName>
</protein>
<gene>
    <name evidence="3" type="ORF">A4X06_0g2031</name>
</gene>
<dbReference type="Proteomes" id="UP000077684">
    <property type="component" value="Unassembled WGS sequence"/>
</dbReference>
<keyword evidence="2" id="KW-0812">Transmembrane</keyword>
<feature type="transmembrane region" description="Helical" evidence="2">
    <location>
        <begin position="410"/>
        <end position="430"/>
    </location>
</feature>
<reference evidence="3" key="1">
    <citation type="submission" date="2016-04" db="EMBL/GenBank/DDBJ databases">
        <authorList>
            <person name="Nguyen H.D."/>
            <person name="Samba Siva P."/>
            <person name="Cullis J."/>
            <person name="Levesque C.A."/>
            <person name="Hambleton S."/>
        </authorList>
    </citation>
    <scope>NUCLEOTIDE SEQUENCE</scope>
    <source>
        <strain evidence="3">DAOMC 236426</strain>
    </source>
</reference>
<feature type="region of interest" description="Disordered" evidence="1">
    <location>
        <begin position="578"/>
        <end position="657"/>
    </location>
</feature>
<feature type="compositionally biased region" description="Low complexity" evidence="1">
    <location>
        <begin position="118"/>
        <end position="128"/>
    </location>
</feature>
<feature type="transmembrane region" description="Helical" evidence="2">
    <location>
        <begin position="553"/>
        <end position="573"/>
    </location>
</feature>
<proteinExistence type="predicted"/>
<dbReference type="AlphaFoldDB" id="A0A8X7SZ64"/>
<feature type="transmembrane region" description="Helical" evidence="2">
    <location>
        <begin position="263"/>
        <end position="285"/>
    </location>
</feature>
<feature type="compositionally biased region" description="Polar residues" evidence="1">
    <location>
        <begin position="624"/>
        <end position="633"/>
    </location>
</feature>
<evidence type="ECO:0000313" key="3">
    <source>
        <dbReference type="EMBL" id="KAE8252653.1"/>
    </source>
</evidence>
<keyword evidence="2" id="KW-1133">Transmembrane helix</keyword>
<dbReference type="SUPFAM" id="SSF103481">
    <property type="entry name" value="Multidrug resistance efflux transporter EmrE"/>
    <property type="match status" value="1"/>
</dbReference>
<accession>A0A8X7SZ64</accession>
<organism evidence="3 4">
    <name type="scientific">Tilletia controversa</name>
    <name type="common">dwarf bunt fungus</name>
    <dbReference type="NCBI Taxonomy" id="13291"/>
    <lineage>
        <taxon>Eukaryota</taxon>
        <taxon>Fungi</taxon>
        <taxon>Dikarya</taxon>
        <taxon>Basidiomycota</taxon>
        <taxon>Ustilaginomycotina</taxon>
        <taxon>Exobasidiomycetes</taxon>
        <taxon>Tilletiales</taxon>
        <taxon>Tilletiaceae</taxon>
        <taxon>Tilletia</taxon>
    </lineage>
</organism>
<feature type="compositionally biased region" description="Basic residues" evidence="1">
    <location>
        <begin position="593"/>
        <end position="604"/>
    </location>
</feature>
<evidence type="ECO:0000256" key="1">
    <source>
        <dbReference type="SAM" id="MobiDB-lite"/>
    </source>
</evidence>
<feature type="transmembrane region" description="Helical" evidence="2">
    <location>
        <begin position="528"/>
        <end position="547"/>
    </location>
</feature>
<feature type="transmembrane region" description="Helical" evidence="2">
    <location>
        <begin position="9"/>
        <end position="28"/>
    </location>
</feature>
<feature type="transmembrane region" description="Helical" evidence="2">
    <location>
        <begin position="494"/>
        <end position="516"/>
    </location>
</feature>
<reference evidence="3" key="2">
    <citation type="journal article" date="2019" name="IMA Fungus">
        <title>Genome sequencing and comparison of five Tilletia species to identify candidate genes for the detection of regulated species infecting wheat.</title>
        <authorList>
            <person name="Nguyen H.D.T."/>
            <person name="Sultana T."/>
            <person name="Kesanakurti P."/>
            <person name="Hambleton S."/>
        </authorList>
    </citation>
    <scope>NUCLEOTIDE SEQUENCE</scope>
    <source>
        <strain evidence="3">DAOMC 236426</strain>
    </source>
</reference>
<keyword evidence="2" id="KW-0472">Membrane</keyword>
<feature type="transmembrane region" description="Helical" evidence="2">
    <location>
        <begin position="291"/>
        <end position="311"/>
    </location>
</feature>
<keyword evidence="4" id="KW-1185">Reference proteome</keyword>
<feature type="transmembrane region" description="Helical" evidence="2">
    <location>
        <begin position="442"/>
        <end position="468"/>
    </location>
</feature>
<feature type="region of interest" description="Disordered" evidence="1">
    <location>
        <begin position="108"/>
        <end position="248"/>
    </location>
</feature>
<sequence length="657" mass="70942">MGFHVPAKFFIPLLVVGMLATGVANSIFNKYQDLQCVAHCDPRDPRPKRNFESPVFQTFTMFLGESVCLIPVGLRMLYVYLKQKYFTRKPASGSKNANGTTYAAVSTEEPGQLEAGGSARRSATATPGRGTGRGGKLRNAIDSDTETGRGERSDYFSSAGETDTETEGAAVAPAASRKRQQQRFDIPDDAGAGEGGGPSRSRAHALESSESSVDSLAATDSRAGSRSRPPLAVRRSTRPRRSLSRRKSYKAEPEELPLVGKAIFLFFTPAVCDICGTTLMNVGLIFTPVSIYQMTRGALVLWVGVFSVFFLQRHLMLFQWLSLLTVMLGVCVVGISGTLLSGNNPAEGSSAFAAAVANSTHPAAALVPVQLVGPAFRAVGQFINEPLWAKRGSPTFYIREEAELPEAAQALLGVLLILFAQLFTAGQFVLEEKIMGKYSVEPLLAVGYEGAFGAVTVALAAPFLYYFIGRTPEGKGGYFDFVECWSQVMANSRIFWSSFAIMLSIALFNFFGLSVTRSISATARSTIDTSRTIGIWIASLLLGWEVFRPLSGSLQVLGFVLLVYGTFLFNGIVRPPKFLRPTPPPRPPMRTGRSSRYRSSKRTKSLPAPANSEAADREDGLASSAENVSQDQGQAGPRQEPPTGQLVATETADGDRH</sequence>
<dbReference type="PANTHER" id="PTHR13146">
    <property type="match status" value="1"/>
</dbReference>
<feature type="transmembrane region" description="Helical" evidence="2">
    <location>
        <begin position="318"/>
        <end position="340"/>
    </location>
</feature>
<evidence type="ECO:0008006" key="5">
    <source>
        <dbReference type="Google" id="ProtNLM"/>
    </source>
</evidence>
<dbReference type="GO" id="GO:0016020">
    <property type="term" value="C:membrane"/>
    <property type="evidence" value="ECO:0007669"/>
    <property type="project" value="TreeGrafter"/>
</dbReference>